<evidence type="ECO:0000256" key="5">
    <source>
        <dbReference type="PROSITE-ProRule" id="PRU00042"/>
    </source>
</evidence>
<dbReference type="Proteomes" id="UP000694924">
    <property type="component" value="Unplaced"/>
</dbReference>
<dbReference type="GeneID" id="107067518"/>
<keyword evidence="7" id="KW-1185">Reference proteome</keyword>
<dbReference type="PROSITE" id="PS50157">
    <property type="entry name" value="ZINC_FINGER_C2H2_2"/>
    <property type="match status" value="2"/>
</dbReference>
<reference evidence="8" key="1">
    <citation type="submission" date="2025-08" db="UniProtKB">
        <authorList>
            <consortium name="RefSeq"/>
        </authorList>
    </citation>
    <scope>IDENTIFICATION</scope>
    <source>
        <tissue evidence="8">Whole body</tissue>
    </source>
</reference>
<evidence type="ECO:0000256" key="1">
    <source>
        <dbReference type="ARBA" id="ARBA00022723"/>
    </source>
</evidence>
<proteinExistence type="predicted"/>
<dbReference type="InterPro" id="IPR013087">
    <property type="entry name" value="Znf_C2H2_type"/>
</dbReference>
<feature type="domain" description="C2H2-type" evidence="6">
    <location>
        <begin position="30"/>
        <end position="57"/>
    </location>
</feature>
<evidence type="ECO:0000256" key="3">
    <source>
        <dbReference type="ARBA" id="ARBA00022771"/>
    </source>
</evidence>
<evidence type="ECO:0000313" key="7">
    <source>
        <dbReference type="Proteomes" id="UP000694924"/>
    </source>
</evidence>
<dbReference type="InterPro" id="IPR036236">
    <property type="entry name" value="Znf_C2H2_sf"/>
</dbReference>
<evidence type="ECO:0000256" key="4">
    <source>
        <dbReference type="ARBA" id="ARBA00022833"/>
    </source>
</evidence>
<dbReference type="SMART" id="SM00355">
    <property type="entry name" value="ZnF_C2H2"/>
    <property type="match status" value="3"/>
</dbReference>
<dbReference type="SUPFAM" id="SSF57667">
    <property type="entry name" value="beta-beta-alpha zinc fingers"/>
    <property type="match status" value="2"/>
</dbReference>
<dbReference type="Gene3D" id="3.30.160.60">
    <property type="entry name" value="Classic Zinc Finger"/>
    <property type="match status" value="2"/>
</dbReference>
<keyword evidence="4" id="KW-0862">Zinc</keyword>
<dbReference type="Pfam" id="PF12874">
    <property type="entry name" value="zf-met"/>
    <property type="match status" value="1"/>
</dbReference>
<sequence length="256" mass="29044">MELYVFTDYEELGRWYVTIDSSQVNSDKNWVCMQCGKRYLWRGSLKNHLRIECGKEPSYKCPICGRQFKHKHHTSNSGNRRKNKGTEVNSSEMRIDMITCPNCGVLASMLLSTDIQHYQETNNVTAWSHSGDGGAGDGCSGVGGVVGAGYASVPYRTMRPQRKRDTTTTDARNNGPEPKYECNRCGKAYKALTSLSRHRRLECGVIPSEVCPICDRRFKHRFVLNSHVVGCQRRLSHIIQKNNESPPYLTEDRDNS</sequence>
<dbReference type="Pfam" id="PF00096">
    <property type="entry name" value="zf-C2H2"/>
    <property type="match status" value="1"/>
</dbReference>
<dbReference type="RefSeq" id="XP_015178594.1">
    <property type="nucleotide sequence ID" value="XM_015323108.1"/>
</dbReference>
<keyword evidence="3 5" id="KW-0863">Zinc-finger</keyword>
<keyword evidence="2" id="KW-0677">Repeat</keyword>
<organism evidence="7 8">
    <name type="scientific">Polistes dominula</name>
    <name type="common">European paper wasp</name>
    <name type="synonym">Vespa dominula</name>
    <dbReference type="NCBI Taxonomy" id="743375"/>
    <lineage>
        <taxon>Eukaryota</taxon>
        <taxon>Metazoa</taxon>
        <taxon>Ecdysozoa</taxon>
        <taxon>Arthropoda</taxon>
        <taxon>Hexapoda</taxon>
        <taxon>Insecta</taxon>
        <taxon>Pterygota</taxon>
        <taxon>Neoptera</taxon>
        <taxon>Endopterygota</taxon>
        <taxon>Hymenoptera</taxon>
        <taxon>Apocrita</taxon>
        <taxon>Aculeata</taxon>
        <taxon>Vespoidea</taxon>
        <taxon>Vespidae</taxon>
        <taxon>Polistinae</taxon>
        <taxon>Polistini</taxon>
        <taxon>Polistes</taxon>
    </lineage>
</organism>
<gene>
    <name evidence="8" type="primary">LOC107067518</name>
</gene>
<name>A0ABM1IEF7_POLDO</name>
<evidence type="ECO:0000313" key="8">
    <source>
        <dbReference type="RefSeq" id="XP_015178594.1"/>
    </source>
</evidence>
<dbReference type="PANTHER" id="PTHR24409">
    <property type="entry name" value="ZINC FINGER PROTEIN 142"/>
    <property type="match status" value="1"/>
</dbReference>
<feature type="domain" description="C2H2-type" evidence="6">
    <location>
        <begin position="180"/>
        <end position="207"/>
    </location>
</feature>
<evidence type="ECO:0000256" key="2">
    <source>
        <dbReference type="ARBA" id="ARBA00022737"/>
    </source>
</evidence>
<protein>
    <submittedName>
        <fullName evidence="8">Zinc finger protein 2 homolog</fullName>
    </submittedName>
</protein>
<dbReference type="PANTHER" id="PTHR24409:SF295">
    <property type="entry name" value="AZ2-RELATED"/>
    <property type="match status" value="1"/>
</dbReference>
<keyword evidence="1" id="KW-0479">Metal-binding</keyword>
<evidence type="ECO:0000259" key="6">
    <source>
        <dbReference type="PROSITE" id="PS50157"/>
    </source>
</evidence>
<accession>A0ABM1IEF7</accession>